<organism evidence="1 2">
    <name type="scientific">Eretmocerus hayati</name>
    <dbReference type="NCBI Taxonomy" id="131215"/>
    <lineage>
        <taxon>Eukaryota</taxon>
        <taxon>Metazoa</taxon>
        <taxon>Ecdysozoa</taxon>
        <taxon>Arthropoda</taxon>
        <taxon>Hexapoda</taxon>
        <taxon>Insecta</taxon>
        <taxon>Pterygota</taxon>
        <taxon>Neoptera</taxon>
        <taxon>Endopterygota</taxon>
        <taxon>Hymenoptera</taxon>
        <taxon>Apocrita</taxon>
        <taxon>Proctotrupomorpha</taxon>
        <taxon>Chalcidoidea</taxon>
        <taxon>Aphelinidae</taxon>
        <taxon>Aphelininae</taxon>
        <taxon>Eretmocerus</taxon>
    </lineage>
</organism>
<reference evidence="1" key="1">
    <citation type="submission" date="2023-04" db="EMBL/GenBank/DDBJ databases">
        <title>A chromosome-level genome assembly of the parasitoid wasp Eretmocerus hayati.</title>
        <authorList>
            <person name="Zhong Y."/>
            <person name="Liu S."/>
            <person name="Liu Y."/>
        </authorList>
    </citation>
    <scope>NUCLEOTIDE SEQUENCE</scope>
    <source>
        <strain evidence="1">ZJU_SS_LIU_2023</strain>
    </source>
</reference>
<accession>A0ACC2NL77</accession>
<comment type="caution">
    <text evidence="1">The sequence shown here is derived from an EMBL/GenBank/DDBJ whole genome shotgun (WGS) entry which is preliminary data.</text>
</comment>
<name>A0ACC2NL77_9HYME</name>
<gene>
    <name evidence="1" type="ORF">QAD02_003269</name>
</gene>
<evidence type="ECO:0000313" key="2">
    <source>
        <dbReference type="Proteomes" id="UP001239111"/>
    </source>
</evidence>
<evidence type="ECO:0000313" key="1">
    <source>
        <dbReference type="EMBL" id="KAJ8672010.1"/>
    </source>
</evidence>
<dbReference type="EMBL" id="CM056743">
    <property type="protein sequence ID" value="KAJ8672010.1"/>
    <property type="molecule type" value="Genomic_DNA"/>
</dbReference>
<dbReference type="Proteomes" id="UP001239111">
    <property type="component" value="Chromosome 3"/>
</dbReference>
<keyword evidence="2" id="KW-1185">Reference proteome</keyword>
<sequence>MQEETSKSRYDAELRKLPTNAVLAKLVEPHKCVYDKQLRASPTLGIQTQKAWETIADEFYQVKGLNLTVATFKSMWKRMSASCRKDMRDGQSCSTSMAQQRSGKNAAVSLSQPCTSTSATDNADDDYMAYYKKLPLHRLALATEILVTTSKKQKAKKSQSKKRKLIKMSVPEMDKFAQKEAATADKIVQRFVQFQKIYHETKKPLDETSKSKRTETEELIMDEFKNVKKEKREECYNEILDIIGVINVCPLLELGALSKSLHVEMLGSNGGS</sequence>
<proteinExistence type="predicted"/>
<protein>
    <submittedName>
        <fullName evidence="1">Uncharacterized protein</fullName>
    </submittedName>
</protein>